<evidence type="ECO:0000259" key="2">
    <source>
        <dbReference type="Pfam" id="PF05303"/>
    </source>
</evidence>
<name>A0AAJ6YKR6_9HYME</name>
<accession>A0AAJ6YKR6</accession>
<dbReference type="GO" id="GO:0005737">
    <property type="term" value="C:cytoplasm"/>
    <property type="evidence" value="ECO:0007669"/>
    <property type="project" value="TreeGrafter"/>
</dbReference>
<evidence type="ECO:0000256" key="1">
    <source>
        <dbReference type="ARBA" id="ARBA00009571"/>
    </source>
</evidence>
<dbReference type="Gene3D" id="3.30.2280.10">
    <property type="entry name" value="Hypothetical protein (hspc210)"/>
    <property type="match status" value="1"/>
</dbReference>
<gene>
    <name evidence="4" type="primary">LOC105363779</name>
</gene>
<organism evidence="3 4">
    <name type="scientific">Ceratosolen solmsi marchali</name>
    <dbReference type="NCBI Taxonomy" id="326594"/>
    <lineage>
        <taxon>Eukaryota</taxon>
        <taxon>Metazoa</taxon>
        <taxon>Ecdysozoa</taxon>
        <taxon>Arthropoda</taxon>
        <taxon>Hexapoda</taxon>
        <taxon>Insecta</taxon>
        <taxon>Pterygota</taxon>
        <taxon>Neoptera</taxon>
        <taxon>Endopterygota</taxon>
        <taxon>Hymenoptera</taxon>
        <taxon>Apocrita</taxon>
        <taxon>Proctotrupomorpha</taxon>
        <taxon>Chalcidoidea</taxon>
        <taxon>Agaonidae</taxon>
        <taxon>Agaoninae</taxon>
        <taxon>Ceratosolen</taxon>
    </lineage>
</organism>
<sequence length="127" mass="14967">MVDKEKRIFDAEQWRLEAQAVINDIRYHVHHIKICDDTVLTSNKRSIYLNLTTLEHFKFCIRLSPQGFSIVSNEHNYASKTNQDDDSNFEYFETIYSLLDSVSPEYRNSFGKSLLDRLNLLSESQKQ</sequence>
<evidence type="ECO:0000313" key="3">
    <source>
        <dbReference type="Proteomes" id="UP000695007"/>
    </source>
</evidence>
<dbReference type="InterPro" id="IPR037395">
    <property type="entry name" value="GSKIP"/>
</dbReference>
<feature type="domain" description="GSKIP" evidence="2">
    <location>
        <begin position="15"/>
        <end position="119"/>
    </location>
</feature>
<dbReference type="Proteomes" id="UP000695007">
    <property type="component" value="Unplaced"/>
</dbReference>
<dbReference type="GO" id="GO:0019207">
    <property type="term" value="F:kinase regulator activity"/>
    <property type="evidence" value="ECO:0007669"/>
    <property type="project" value="TreeGrafter"/>
</dbReference>
<dbReference type="AlphaFoldDB" id="A0AAJ6YKR6"/>
<dbReference type="InterPro" id="IPR023231">
    <property type="entry name" value="GSKIP_dom_sf"/>
</dbReference>
<reference evidence="4" key="1">
    <citation type="submission" date="2025-08" db="UniProtKB">
        <authorList>
            <consortium name="RefSeq"/>
        </authorList>
    </citation>
    <scope>IDENTIFICATION</scope>
</reference>
<comment type="similarity">
    <text evidence="1">Belongs to the GSKIP family.</text>
</comment>
<dbReference type="InterPro" id="IPR007967">
    <property type="entry name" value="GSKIP_dom"/>
</dbReference>
<dbReference type="PANTHER" id="PTHR12490">
    <property type="entry name" value="GSK3B-INTERACTING PROTEIN"/>
    <property type="match status" value="1"/>
</dbReference>
<dbReference type="GO" id="GO:0060828">
    <property type="term" value="P:regulation of canonical Wnt signaling pathway"/>
    <property type="evidence" value="ECO:0007669"/>
    <property type="project" value="InterPro"/>
</dbReference>
<dbReference type="RefSeq" id="XP_011499853.1">
    <property type="nucleotide sequence ID" value="XM_011501551.1"/>
</dbReference>
<dbReference type="PANTHER" id="PTHR12490:SF4">
    <property type="entry name" value="GSK3B-INTERACTING PROTEIN"/>
    <property type="match status" value="1"/>
</dbReference>
<dbReference type="Pfam" id="PF05303">
    <property type="entry name" value="GSKIP_dom"/>
    <property type="match status" value="1"/>
</dbReference>
<keyword evidence="3" id="KW-1185">Reference proteome</keyword>
<dbReference type="KEGG" id="csol:105363779"/>
<protein>
    <submittedName>
        <fullName evidence="4">GSK3-beta interaction protein</fullName>
    </submittedName>
</protein>
<proteinExistence type="inferred from homology"/>
<evidence type="ECO:0000313" key="4">
    <source>
        <dbReference type="RefSeq" id="XP_011499853.1"/>
    </source>
</evidence>
<dbReference type="GeneID" id="105363779"/>
<dbReference type="GO" id="GO:0051018">
    <property type="term" value="F:protein kinase A binding"/>
    <property type="evidence" value="ECO:0007669"/>
    <property type="project" value="TreeGrafter"/>
</dbReference>
<dbReference type="SUPFAM" id="SSF103107">
    <property type="entry name" value="Hypothetical protein c14orf129, hspc210"/>
    <property type="match status" value="1"/>
</dbReference>